<comment type="caution">
    <text evidence="1">The sequence shown here is derived from an EMBL/GenBank/DDBJ whole genome shotgun (WGS) entry which is preliminary data.</text>
</comment>
<name>A0A927C646_9GAMM</name>
<evidence type="ECO:0000313" key="1">
    <source>
        <dbReference type="EMBL" id="MBD2860261.1"/>
    </source>
</evidence>
<organism evidence="1 2">
    <name type="scientific">Spongiibacter pelagi</name>
    <dbReference type="NCBI Taxonomy" id="2760804"/>
    <lineage>
        <taxon>Bacteria</taxon>
        <taxon>Pseudomonadati</taxon>
        <taxon>Pseudomonadota</taxon>
        <taxon>Gammaproteobacteria</taxon>
        <taxon>Cellvibrionales</taxon>
        <taxon>Spongiibacteraceae</taxon>
        <taxon>Spongiibacter</taxon>
    </lineage>
</organism>
<reference evidence="1" key="1">
    <citation type="submission" date="2020-09" db="EMBL/GenBank/DDBJ databases">
        <authorList>
            <person name="Yoon J.-W."/>
        </authorList>
    </citation>
    <scope>NUCLEOTIDE SEQUENCE</scope>
    <source>
        <strain evidence="1">KMU-158</strain>
    </source>
</reference>
<evidence type="ECO:0000313" key="2">
    <source>
        <dbReference type="Proteomes" id="UP000610558"/>
    </source>
</evidence>
<dbReference type="AlphaFoldDB" id="A0A927C646"/>
<dbReference type="EMBL" id="JACXLD010000018">
    <property type="protein sequence ID" value="MBD2860261.1"/>
    <property type="molecule type" value="Genomic_DNA"/>
</dbReference>
<sequence length="181" mass="20289">MVSFQSRSIEVMALQIASQWQSPFKDGLVMRLGEGWEASNAEAIAAWLQSIKLTGRCKPVDIEHVRENMATLLRTQSEQLWERGSCPFPQPRPFLPQIALSLPLCQTMAHALIEMLATWQPIDVVVTHCAAVLPGKGNGVQKLSQWLYAQQACFTYHPSELTEPLGHELIRVLYPAFKAGY</sequence>
<dbReference type="Proteomes" id="UP000610558">
    <property type="component" value="Unassembled WGS sequence"/>
</dbReference>
<gene>
    <name evidence="1" type="ORF">IB286_14775</name>
</gene>
<protein>
    <submittedName>
        <fullName evidence="1">Uncharacterized protein</fullName>
    </submittedName>
</protein>
<keyword evidence="2" id="KW-1185">Reference proteome</keyword>
<proteinExistence type="predicted"/>
<dbReference type="RefSeq" id="WP_190766887.1">
    <property type="nucleotide sequence ID" value="NZ_JACXLD010000018.1"/>
</dbReference>
<accession>A0A927C646</accession>